<protein>
    <recommendedName>
        <fullName evidence="4">CsbD family protein</fullName>
    </recommendedName>
</protein>
<dbReference type="InterPro" id="IPR036629">
    <property type="entry name" value="YjbJ_sf"/>
</dbReference>
<organism evidence="2 3">
    <name type="scientific">Loigolactobacillus jiayinensis</name>
    <dbReference type="NCBI Taxonomy" id="2486016"/>
    <lineage>
        <taxon>Bacteria</taxon>
        <taxon>Bacillati</taxon>
        <taxon>Bacillota</taxon>
        <taxon>Bacilli</taxon>
        <taxon>Lactobacillales</taxon>
        <taxon>Lactobacillaceae</taxon>
        <taxon>Loigolactobacillus</taxon>
    </lineage>
</organism>
<evidence type="ECO:0008006" key="4">
    <source>
        <dbReference type="Google" id="ProtNLM"/>
    </source>
</evidence>
<reference evidence="3" key="1">
    <citation type="journal article" date="2019" name="Int. J. Syst. Evol. Microbiol.">
        <title>The Global Catalogue of Microorganisms (GCM) 10K type strain sequencing project: providing services to taxonomists for standard genome sequencing and annotation.</title>
        <authorList>
            <consortium name="The Broad Institute Genomics Platform"/>
            <consortium name="The Broad Institute Genome Sequencing Center for Infectious Disease"/>
            <person name="Wu L."/>
            <person name="Ma J."/>
        </authorList>
    </citation>
    <scope>NUCLEOTIDE SEQUENCE [LARGE SCALE GENOMIC DNA]</scope>
    <source>
        <strain evidence="3">CCM 8904</strain>
    </source>
</reference>
<dbReference type="Proteomes" id="UP001596289">
    <property type="component" value="Unassembled WGS sequence"/>
</dbReference>
<evidence type="ECO:0000313" key="3">
    <source>
        <dbReference type="Proteomes" id="UP001596289"/>
    </source>
</evidence>
<sequence length="67" mass="7539">MNSKIDKLKGKIKEATGKIVDNDELTSQGQQEQDLAKAKEDAKHLAEDKTQDKREAIQRDAIDDTDK</sequence>
<gene>
    <name evidence="2" type="ORF">ACFQGP_01695</name>
</gene>
<comment type="caution">
    <text evidence="2">The sequence shown here is derived from an EMBL/GenBank/DDBJ whole genome shotgun (WGS) entry which is preliminary data.</text>
</comment>
<name>A0ABW1R8V3_9LACO</name>
<accession>A0ABW1R8V3</accession>
<proteinExistence type="predicted"/>
<dbReference type="EMBL" id="JBHSSL010000015">
    <property type="protein sequence ID" value="MFC6169300.1"/>
    <property type="molecule type" value="Genomic_DNA"/>
</dbReference>
<feature type="region of interest" description="Disordered" evidence="1">
    <location>
        <begin position="22"/>
        <end position="67"/>
    </location>
</feature>
<feature type="compositionally biased region" description="Basic and acidic residues" evidence="1">
    <location>
        <begin position="34"/>
        <end position="67"/>
    </location>
</feature>
<dbReference type="SUPFAM" id="SSF69047">
    <property type="entry name" value="Hypothetical protein YjbJ"/>
    <property type="match status" value="1"/>
</dbReference>
<keyword evidence="3" id="KW-1185">Reference proteome</keyword>
<evidence type="ECO:0000313" key="2">
    <source>
        <dbReference type="EMBL" id="MFC6169300.1"/>
    </source>
</evidence>
<dbReference type="RefSeq" id="WP_125554055.1">
    <property type="nucleotide sequence ID" value="NZ_JBHSSL010000015.1"/>
</dbReference>
<evidence type="ECO:0000256" key="1">
    <source>
        <dbReference type="SAM" id="MobiDB-lite"/>
    </source>
</evidence>